<organism evidence="1 2">
    <name type="scientific">Ilumatobacter fluminis</name>
    <dbReference type="NCBI Taxonomy" id="467091"/>
    <lineage>
        <taxon>Bacteria</taxon>
        <taxon>Bacillati</taxon>
        <taxon>Actinomycetota</taxon>
        <taxon>Acidimicrobiia</taxon>
        <taxon>Acidimicrobiales</taxon>
        <taxon>Ilumatobacteraceae</taxon>
        <taxon>Ilumatobacter</taxon>
    </lineage>
</organism>
<proteinExistence type="predicted"/>
<dbReference type="Pfam" id="PF13242">
    <property type="entry name" value="Hydrolase_like"/>
    <property type="match status" value="1"/>
</dbReference>
<dbReference type="GO" id="GO:0005737">
    <property type="term" value="C:cytoplasm"/>
    <property type="evidence" value="ECO:0007669"/>
    <property type="project" value="TreeGrafter"/>
</dbReference>
<dbReference type="Pfam" id="PF13344">
    <property type="entry name" value="Hydrolase_6"/>
    <property type="match status" value="1"/>
</dbReference>
<dbReference type="EMBL" id="SOAU01000001">
    <property type="protein sequence ID" value="TDT16544.1"/>
    <property type="molecule type" value="Genomic_DNA"/>
</dbReference>
<gene>
    <name evidence="1" type="ORF">BDK89_2135</name>
</gene>
<dbReference type="InterPro" id="IPR023214">
    <property type="entry name" value="HAD_sf"/>
</dbReference>
<dbReference type="RefSeq" id="WP_166657512.1">
    <property type="nucleotide sequence ID" value="NZ_SOAU01000001.1"/>
</dbReference>
<dbReference type="Gene3D" id="3.40.50.1000">
    <property type="entry name" value="HAD superfamily/HAD-like"/>
    <property type="match status" value="2"/>
</dbReference>
<dbReference type="GO" id="GO:0016791">
    <property type="term" value="F:phosphatase activity"/>
    <property type="evidence" value="ECO:0007669"/>
    <property type="project" value="TreeGrafter"/>
</dbReference>
<dbReference type="InterPro" id="IPR006357">
    <property type="entry name" value="HAD-SF_hydro_IIA"/>
</dbReference>
<dbReference type="PANTHER" id="PTHR19288">
    <property type="entry name" value="4-NITROPHENYLPHOSPHATASE-RELATED"/>
    <property type="match status" value="1"/>
</dbReference>
<evidence type="ECO:0000313" key="1">
    <source>
        <dbReference type="EMBL" id="TDT16544.1"/>
    </source>
</evidence>
<dbReference type="AlphaFoldDB" id="A0A4R7I0E8"/>
<dbReference type="PANTHER" id="PTHR19288:SF46">
    <property type="entry name" value="HALOACID DEHALOGENASE-LIKE HYDROLASE DOMAIN-CONTAINING PROTEIN 2"/>
    <property type="match status" value="1"/>
</dbReference>
<accession>A0A4R7I0E8</accession>
<sequence>MDDVRFVLCDLDGVVWLARRAIPGSAEAVERLRAAGRRVLFVTNNSMSPIADQEDALAAIGIPAEGDVVTSAQAASSLVSSGQRVLVCGGDGVMEAVAASGADPVNVGDRPSGRFDVVIVGLHRHFDFDGLQAANAAIRGGARFVATNDDVSFPTPDGPTPGAGALVAAVSAVTETAPTIAGKPHSPMAALVAERCGPDFRPERALVVGDRGSTDGAFAGAIGCPFALVRSGVTAVGALPDAEVPIALDEADLAAVARRLLDH</sequence>
<dbReference type="NCBIfam" id="TIGR01460">
    <property type="entry name" value="HAD-SF-IIA"/>
    <property type="match status" value="1"/>
</dbReference>
<dbReference type="Proteomes" id="UP000294558">
    <property type="component" value="Unassembled WGS sequence"/>
</dbReference>
<keyword evidence="1" id="KW-0378">Hydrolase</keyword>
<name>A0A4R7I0E8_9ACTN</name>
<keyword evidence="2" id="KW-1185">Reference proteome</keyword>
<comment type="caution">
    <text evidence="1">The sequence shown here is derived from an EMBL/GenBank/DDBJ whole genome shotgun (WGS) entry which is preliminary data.</text>
</comment>
<dbReference type="SUPFAM" id="SSF56784">
    <property type="entry name" value="HAD-like"/>
    <property type="match status" value="1"/>
</dbReference>
<evidence type="ECO:0000313" key="2">
    <source>
        <dbReference type="Proteomes" id="UP000294558"/>
    </source>
</evidence>
<protein>
    <submittedName>
        <fullName evidence="1">HAD superfamily hydrolase (TIGR01450 family)</fullName>
    </submittedName>
</protein>
<dbReference type="InterPro" id="IPR036412">
    <property type="entry name" value="HAD-like_sf"/>
</dbReference>
<reference evidence="1 2" key="1">
    <citation type="submission" date="2019-03" db="EMBL/GenBank/DDBJ databases">
        <title>Sequencing the genomes of 1000 actinobacteria strains.</title>
        <authorList>
            <person name="Klenk H.-P."/>
        </authorList>
    </citation>
    <scope>NUCLEOTIDE SEQUENCE [LARGE SCALE GENOMIC DNA]</scope>
    <source>
        <strain evidence="1 2">DSM 18936</strain>
    </source>
</reference>